<reference evidence="2" key="1">
    <citation type="submission" date="2024-03" db="EMBL/GenBank/DDBJ databases">
        <title>WGS assembly of Saponaria officinalis var. Norfolk2.</title>
        <authorList>
            <person name="Jenkins J."/>
            <person name="Shu S."/>
            <person name="Grimwood J."/>
            <person name="Barry K."/>
            <person name="Goodstein D."/>
            <person name="Schmutz J."/>
            <person name="Leebens-Mack J."/>
            <person name="Osbourn A."/>
        </authorList>
    </citation>
    <scope>NUCLEOTIDE SEQUENCE [LARGE SCALE GENOMIC DNA]</scope>
    <source>
        <strain evidence="2">JIC</strain>
    </source>
</reference>
<feature type="region of interest" description="Disordered" evidence="1">
    <location>
        <begin position="151"/>
        <end position="173"/>
    </location>
</feature>
<dbReference type="AlphaFoldDB" id="A0AAW1H0A6"/>
<feature type="compositionally biased region" description="Low complexity" evidence="1">
    <location>
        <begin position="152"/>
        <end position="166"/>
    </location>
</feature>
<name>A0AAW1H0A6_SAPOF</name>
<keyword evidence="3" id="KW-1185">Reference proteome</keyword>
<evidence type="ECO:0000256" key="1">
    <source>
        <dbReference type="SAM" id="MobiDB-lite"/>
    </source>
</evidence>
<organism evidence="2 3">
    <name type="scientific">Saponaria officinalis</name>
    <name type="common">Common soapwort</name>
    <name type="synonym">Lychnis saponaria</name>
    <dbReference type="NCBI Taxonomy" id="3572"/>
    <lineage>
        <taxon>Eukaryota</taxon>
        <taxon>Viridiplantae</taxon>
        <taxon>Streptophyta</taxon>
        <taxon>Embryophyta</taxon>
        <taxon>Tracheophyta</taxon>
        <taxon>Spermatophyta</taxon>
        <taxon>Magnoliopsida</taxon>
        <taxon>eudicotyledons</taxon>
        <taxon>Gunneridae</taxon>
        <taxon>Pentapetalae</taxon>
        <taxon>Caryophyllales</taxon>
        <taxon>Caryophyllaceae</taxon>
        <taxon>Caryophylleae</taxon>
        <taxon>Saponaria</taxon>
    </lineage>
</organism>
<gene>
    <name evidence="2" type="ORF">RND81_13G133500</name>
</gene>
<evidence type="ECO:0000313" key="2">
    <source>
        <dbReference type="EMBL" id="KAK9669480.1"/>
    </source>
</evidence>
<evidence type="ECO:0000313" key="3">
    <source>
        <dbReference type="Proteomes" id="UP001443914"/>
    </source>
</evidence>
<proteinExistence type="predicted"/>
<protein>
    <submittedName>
        <fullName evidence="2">Uncharacterized protein</fullName>
    </submittedName>
</protein>
<sequence length="173" mass="20273">MTYWDDEVIRFQREIDMIKNHAPHFVARLNLIMPETVYMNFLNCTPLLTMLNSIISGNANDVLTPPILNNATIETCLAKDNERRMLRGEVIEIIRILFNVMKYEPLYDLLSGNDRYFLPRERVHYCDVYDDVTMEEELEYLNLQDIPPDRLNYSSDNNVSSDNNYGSDDDGSY</sequence>
<comment type="caution">
    <text evidence="2">The sequence shown here is derived from an EMBL/GenBank/DDBJ whole genome shotgun (WGS) entry which is preliminary data.</text>
</comment>
<dbReference type="EMBL" id="JBDFQZ010000013">
    <property type="protein sequence ID" value="KAK9669480.1"/>
    <property type="molecule type" value="Genomic_DNA"/>
</dbReference>
<accession>A0AAW1H0A6</accession>
<dbReference type="Proteomes" id="UP001443914">
    <property type="component" value="Unassembled WGS sequence"/>
</dbReference>